<sequence length="158" mass="18154">MFQIGDKVSYPMHGAGIIKCVEEEKILGEEHQYFVLEPCVGELEIKIPVARIEKVGIRYIVSENEADAVINDFEKCSCDEDDNWNKRYRDNLEKLKDGDLFEIARVTKTLIMRDRKKSLSNAERKMLSNAKTILISELVLSKNSSYSDIEDMLMSKIS</sequence>
<dbReference type="Gene3D" id="2.40.10.170">
    <property type="match status" value="1"/>
</dbReference>
<accession>A0A2K9P1S1</accession>
<dbReference type="PANTHER" id="PTHR38447:SF1">
    <property type="entry name" value="RNA POLYMERASE-BINDING TRANSCRIPTION FACTOR CARD"/>
    <property type="match status" value="1"/>
</dbReference>
<dbReference type="EMBL" id="CP020991">
    <property type="protein sequence ID" value="AUO18779.1"/>
    <property type="molecule type" value="Genomic_DNA"/>
</dbReference>
<dbReference type="Pfam" id="PF02559">
    <property type="entry name" value="CarD_TRCF_RID"/>
    <property type="match status" value="1"/>
</dbReference>
<dbReference type="OrthoDB" id="9786074at2"/>
<dbReference type="InterPro" id="IPR048792">
    <property type="entry name" value="CarD_C"/>
</dbReference>
<dbReference type="SMART" id="SM01058">
    <property type="entry name" value="CarD_TRCF"/>
    <property type="match status" value="1"/>
</dbReference>
<organism evidence="2 3">
    <name type="scientific">Monoglobus pectinilyticus</name>
    <dbReference type="NCBI Taxonomy" id="1981510"/>
    <lineage>
        <taxon>Bacteria</taxon>
        <taxon>Bacillati</taxon>
        <taxon>Bacillota</taxon>
        <taxon>Clostridia</taxon>
        <taxon>Monoglobales</taxon>
        <taxon>Monoglobaceae</taxon>
        <taxon>Monoglobus</taxon>
    </lineage>
</organism>
<dbReference type="RefSeq" id="WP_102365033.1">
    <property type="nucleotide sequence ID" value="NZ_CP020991.1"/>
</dbReference>
<dbReference type="GO" id="GO:0009303">
    <property type="term" value="P:rRNA transcription"/>
    <property type="evidence" value="ECO:0007669"/>
    <property type="project" value="TreeGrafter"/>
</dbReference>
<dbReference type="SUPFAM" id="SSF141259">
    <property type="entry name" value="CarD-like"/>
    <property type="match status" value="1"/>
</dbReference>
<protein>
    <submittedName>
        <fullName evidence="2">Transcriptional regulator, CarD family</fullName>
    </submittedName>
</protein>
<evidence type="ECO:0000259" key="1">
    <source>
        <dbReference type="SMART" id="SM01058"/>
    </source>
</evidence>
<dbReference type="KEGG" id="mpec:B9O19_00596"/>
<reference evidence="2 3" key="1">
    <citation type="submission" date="2017-04" db="EMBL/GenBank/DDBJ databases">
        <title>Monoglobus pectinilyticus 14 draft genome.</title>
        <authorList>
            <person name="Kim C."/>
            <person name="Rosendale D.I."/>
            <person name="Kelly W.J."/>
            <person name="Tannock G.W."/>
            <person name="Patchett M.L."/>
            <person name="Jordens J.Z."/>
        </authorList>
    </citation>
    <scope>NUCLEOTIDE SEQUENCE [LARGE SCALE GENOMIC DNA]</scope>
    <source>
        <strain evidence="2 3">14</strain>
    </source>
</reference>
<dbReference type="InterPro" id="IPR052531">
    <property type="entry name" value="CarD-like_regulator"/>
</dbReference>
<dbReference type="PANTHER" id="PTHR38447">
    <property type="entry name" value="TRANSCRIPTION FACTOR YDEB-RELATED"/>
    <property type="match status" value="1"/>
</dbReference>
<feature type="domain" description="CarD-like/TRCF RNAP-interacting" evidence="1">
    <location>
        <begin position="1"/>
        <end position="111"/>
    </location>
</feature>
<dbReference type="InterPro" id="IPR036101">
    <property type="entry name" value="CarD-like/TRCF_RID_sf"/>
</dbReference>
<dbReference type="AlphaFoldDB" id="A0A2K9P1S1"/>
<name>A0A2K9P1S1_9FIRM</name>
<dbReference type="InterPro" id="IPR042215">
    <property type="entry name" value="CarD-like_C"/>
</dbReference>
<keyword evidence="3" id="KW-1185">Reference proteome</keyword>
<dbReference type="InterPro" id="IPR003711">
    <property type="entry name" value="CarD-like/TRCF_RID"/>
</dbReference>
<dbReference type="Proteomes" id="UP000235589">
    <property type="component" value="Chromosome"/>
</dbReference>
<dbReference type="Pfam" id="PF21095">
    <property type="entry name" value="CarD_C"/>
    <property type="match status" value="1"/>
</dbReference>
<evidence type="ECO:0000313" key="3">
    <source>
        <dbReference type="Proteomes" id="UP000235589"/>
    </source>
</evidence>
<evidence type="ECO:0000313" key="2">
    <source>
        <dbReference type="EMBL" id="AUO18779.1"/>
    </source>
</evidence>
<dbReference type="Gene3D" id="1.20.58.1290">
    <property type="entry name" value="CarD-like, C-terminal domain"/>
    <property type="match status" value="1"/>
</dbReference>
<proteinExistence type="predicted"/>
<dbReference type="GeneID" id="98062024"/>
<gene>
    <name evidence="2" type="ORF">B9O19_00596</name>
</gene>